<comment type="caution">
    <text evidence="2">The sequence shown here is derived from an EMBL/GenBank/DDBJ whole genome shotgun (WGS) entry which is preliminary data.</text>
</comment>
<reference evidence="2 3" key="1">
    <citation type="submission" date="2019-03" db="EMBL/GenBank/DDBJ databases">
        <title>First draft genome of Liparis tanakae, snailfish: a comprehensive survey of snailfish specific genes.</title>
        <authorList>
            <person name="Kim W."/>
            <person name="Song I."/>
            <person name="Jeong J.-H."/>
            <person name="Kim D."/>
            <person name="Kim S."/>
            <person name="Ryu S."/>
            <person name="Song J.Y."/>
            <person name="Lee S.K."/>
        </authorList>
    </citation>
    <scope>NUCLEOTIDE SEQUENCE [LARGE SCALE GENOMIC DNA]</scope>
    <source>
        <tissue evidence="2">Muscle</tissue>
    </source>
</reference>
<name>A0A4Z2HAT0_9TELE</name>
<accession>A0A4Z2HAT0</accession>
<evidence type="ECO:0000256" key="1">
    <source>
        <dbReference type="SAM" id="MobiDB-lite"/>
    </source>
</evidence>
<feature type="compositionally biased region" description="Basic and acidic residues" evidence="1">
    <location>
        <begin position="90"/>
        <end position="99"/>
    </location>
</feature>
<organism evidence="2 3">
    <name type="scientific">Liparis tanakae</name>
    <name type="common">Tanaka's snailfish</name>
    <dbReference type="NCBI Taxonomy" id="230148"/>
    <lineage>
        <taxon>Eukaryota</taxon>
        <taxon>Metazoa</taxon>
        <taxon>Chordata</taxon>
        <taxon>Craniata</taxon>
        <taxon>Vertebrata</taxon>
        <taxon>Euteleostomi</taxon>
        <taxon>Actinopterygii</taxon>
        <taxon>Neopterygii</taxon>
        <taxon>Teleostei</taxon>
        <taxon>Neoteleostei</taxon>
        <taxon>Acanthomorphata</taxon>
        <taxon>Eupercaria</taxon>
        <taxon>Perciformes</taxon>
        <taxon>Cottioidei</taxon>
        <taxon>Cottales</taxon>
        <taxon>Liparidae</taxon>
        <taxon>Liparis</taxon>
    </lineage>
</organism>
<feature type="region of interest" description="Disordered" evidence="1">
    <location>
        <begin position="46"/>
        <end position="99"/>
    </location>
</feature>
<keyword evidence="3" id="KW-1185">Reference proteome</keyword>
<protein>
    <submittedName>
        <fullName evidence="2">Uncharacterized protein</fullName>
    </submittedName>
</protein>
<evidence type="ECO:0000313" key="3">
    <source>
        <dbReference type="Proteomes" id="UP000314294"/>
    </source>
</evidence>
<proteinExistence type="predicted"/>
<gene>
    <name evidence="2" type="ORF">EYF80_027063</name>
</gene>
<evidence type="ECO:0000313" key="2">
    <source>
        <dbReference type="EMBL" id="TNN62721.1"/>
    </source>
</evidence>
<dbReference type="Proteomes" id="UP000314294">
    <property type="component" value="Unassembled WGS sequence"/>
</dbReference>
<dbReference type="EMBL" id="SRLO01000287">
    <property type="protein sequence ID" value="TNN62721.1"/>
    <property type="molecule type" value="Genomic_DNA"/>
</dbReference>
<dbReference type="AlphaFoldDB" id="A0A4Z2HAT0"/>
<sequence length="126" mass="14257">MAPEQLRSLWEDLKQLLQGDCRFLLKVSVQRGPMACSPDRLPFARTTRDTQLVNRRGPGVAPRLSGENHQSYRKNQRDALRPDAGADSSSIHDSDRDTRDISPVPVIFWASSRLVERTPRCVSTSR</sequence>